<sequence>MKNINFDLLNDIVTTPGIPGFEHAIRKRIIEEIKDVVDEYYTDNIGNLITVIKGKRNPEDKKVMVAAHMDEIGFMVSHIDDNGFVKFIPLGGFDPKTVTSMRVIVHGSKDLIGVMGSKPVHSMSPEERNKVVKLDEYFIDLGLPKEEVEQYIQPGNPISRKQDLIKVGNMLNGKSLDDRICVYALIETLKTIKNPAYDVYGVFTVQEEVGLRGAHVAGHGIDPDFGIALDVTVANDIPGIPAEKKVTAMGNGVAVKLYDSGTICDIRMVEHLKRSASLVDLPFQTEILPAGGTDTAGIQRMAKNGAIAGALSVPMRYLHQTTEMAHEEDVKGMVTTLVKALETMDESTWEY</sequence>
<evidence type="ECO:0000256" key="1">
    <source>
        <dbReference type="ARBA" id="ARBA00006272"/>
    </source>
</evidence>
<comment type="caution">
    <text evidence="7">The sequence shown here is derived from an EMBL/GenBank/DDBJ whole genome shotgun (WGS) entry which is preliminary data.</text>
</comment>
<dbReference type="InterPro" id="IPR008007">
    <property type="entry name" value="Peptidase_M42"/>
</dbReference>
<evidence type="ECO:0000313" key="7">
    <source>
        <dbReference type="EMBL" id="GAA4843091.1"/>
    </source>
</evidence>
<evidence type="ECO:0000256" key="5">
    <source>
        <dbReference type="ARBA" id="ARBA00022801"/>
    </source>
</evidence>
<dbReference type="SUPFAM" id="SSF101821">
    <property type="entry name" value="Aminopeptidase/glucanase lid domain"/>
    <property type="match status" value="1"/>
</dbReference>
<evidence type="ECO:0000256" key="3">
    <source>
        <dbReference type="ARBA" id="ARBA00022670"/>
    </source>
</evidence>
<dbReference type="Proteomes" id="UP001500298">
    <property type="component" value="Unassembled WGS sequence"/>
</dbReference>
<keyword evidence="2" id="KW-0031">Aminopeptidase</keyword>
<keyword evidence="8" id="KW-1185">Reference proteome</keyword>
<dbReference type="Gene3D" id="2.40.30.40">
    <property type="entry name" value="Peptidase M42, domain 2"/>
    <property type="match status" value="1"/>
</dbReference>
<dbReference type="InterPro" id="IPR051464">
    <property type="entry name" value="Peptidase_M42_aminopept"/>
</dbReference>
<comment type="similarity">
    <text evidence="1 6">Belongs to the peptidase M42 family.</text>
</comment>
<accession>A0ABP9DHC1</accession>
<dbReference type="PANTHER" id="PTHR32481:SF0">
    <property type="entry name" value="AMINOPEPTIDASE YPDE-RELATED"/>
    <property type="match status" value="1"/>
</dbReference>
<name>A0ABP9DHC1_9BACT</name>
<evidence type="ECO:0000256" key="2">
    <source>
        <dbReference type="ARBA" id="ARBA00022438"/>
    </source>
</evidence>
<dbReference type="Pfam" id="PF05343">
    <property type="entry name" value="Peptidase_M42"/>
    <property type="match status" value="1"/>
</dbReference>
<dbReference type="RefSeq" id="WP_345373250.1">
    <property type="nucleotide sequence ID" value="NZ_BAABJX010000046.1"/>
</dbReference>
<evidence type="ECO:0000256" key="6">
    <source>
        <dbReference type="PIRNR" id="PIRNR001123"/>
    </source>
</evidence>
<dbReference type="EMBL" id="BAABJX010000046">
    <property type="protein sequence ID" value="GAA4843091.1"/>
    <property type="molecule type" value="Genomic_DNA"/>
</dbReference>
<gene>
    <name evidence="7" type="ORF">GCM10023331_30160</name>
</gene>
<dbReference type="PANTHER" id="PTHR32481">
    <property type="entry name" value="AMINOPEPTIDASE"/>
    <property type="match status" value="1"/>
</dbReference>
<organism evidence="7 8">
    <name type="scientific">Algivirga pacifica</name>
    <dbReference type="NCBI Taxonomy" id="1162670"/>
    <lineage>
        <taxon>Bacteria</taxon>
        <taxon>Pseudomonadati</taxon>
        <taxon>Bacteroidota</taxon>
        <taxon>Cytophagia</taxon>
        <taxon>Cytophagales</taxon>
        <taxon>Flammeovirgaceae</taxon>
        <taxon>Algivirga</taxon>
    </lineage>
</organism>
<dbReference type="Gene3D" id="3.40.630.10">
    <property type="entry name" value="Zn peptidases"/>
    <property type="match status" value="1"/>
</dbReference>
<reference evidence="8" key="1">
    <citation type="journal article" date="2019" name="Int. J. Syst. Evol. Microbiol.">
        <title>The Global Catalogue of Microorganisms (GCM) 10K type strain sequencing project: providing services to taxonomists for standard genome sequencing and annotation.</title>
        <authorList>
            <consortium name="The Broad Institute Genomics Platform"/>
            <consortium name="The Broad Institute Genome Sequencing Center for Infectious Disease"/>
            <person name="Wu L."/>
            <person name="Ma J."/>
        </authorList>
    </citation>
    <scope>NUCLEOTIDE SEQUENCE [LARGE SCALE GENOMIC DNA]</scope>
    <source>
        <strain evidence="8">JCM 18326</strain>
    </source>
</reference>
<proteinExistence type="inferred from homology"/>
<dbReference type="PIRSF" id="PIRSF001123">
    <property type="entry name" value="PepA_GA"/>
    <property type="match status" value="1"/>
</dbReference>
<keyword evidence="5" id="KW-0378">Hydrolase</keyword>
<protein>
    <submittedName>
        <fullName evidence="7">M42 family metallopeptidase</fullName>
    </submittedName>
</protein>
<evidence type="ECO:0000313" key="8">
    <source>
        <dbReference type="Proteomes" id="UP001500298"/>
    </source>
</evidence>
<dbReference type="SUPFAM" id="SSF53187">
    <property type="entry name" value="Zn-dependent exopeptidases"/>
    <property type="match status" value="1"/>
</dbReference>
<keyword evidence="3" id="KW-0645">Protease</keyword>
<dbReference type="InterPro" id="IPR023367">
    <property type="entry name" value="Peptidase_M42_dom2"/>
</dbReference>
<evidence type="ECO:0000256" key="4">
    <source>
        <dbReference type="ARBA" id="ARBA00022723"/>
    </source>
</evidence>
<keyword evidence="4" id="KW-0479">Metal-binding</keyword>